<sequence length="115" mass="13538">MLKRLLELRKNKNWSMQETADRLGIAKSTYAGYESGYRMPPIQALVELADLYEITVDYLLNREEEKNRKLDLSKLLVAEERVLSLDNELLNEEELSNFIAFTRVKRQLNKSIKEM</sequence>
<evidence type="ECO:0000313" key="3">
    <source>
        <dbReference type="EMBL" id="MFC0560551.1"/>
    </source>
</evidence>
<dbReference type="InterPro" id="IPR010982">
    <property type="entry name" value="Lambda_DNA-bd_dom_sf"/>
</dbReference>
<dbReference type="InterPro" id="IPR001387">
    <property type="entry name" value="Cro/C1-type_HTH"/>
</dbReference>
<keyword evidence="1" id="KW-0238">DNA-binding</keyword>
<keyword evidence="4" id="KW-1185">Reference proteome</keyword>
<dbReference type="Proteomes" id="UP001589833">
    <property type="component" value="Unassembled WGS sequence"/>
</dbReference>
<dbReference type="RefSeq" id="WP_273844314.1">
    <property type="nucleotide sequence ID" value="NZ_JAQQWT010000008.1"/>
</dbReference>
<gene>
    <name evidence="3" type="ORF">ACFFH4_16290</name>
</gene>
<evidence type="ECO:0000313" key="4">
    <source>
        <dbReference type="Proteomes" id="UP001589833"/>
    </source>
</evidence>
<organism evidence="3 4">
    <name type="scientific">Halalkalibacter alkalisediminis</name>
    <dbReference type="NCBI Taxonomy" id="935616"/>
    <lineage>
        <taxon>Bacteria</taxon>
        <taxon>Bacillati</taxon>
        <taxon>Bacillota</taxon>
        <taxon>Bacilli</taxon>
        <taxon>Bacillales</taxon>
        <taxon>Bacillaceae</taxon>
        <taxon>Halalkalibacter</taxon>
    </lineage>
</organism>
<evidence type="ECO:0000256" key="1">
    <source>
        <dbReference type="ARBA" id="ARBA00023125"/>
    </source>
</evidence>
<dbReference type="Pfam" id="PF01381">
    <property type="entry name" value="HTH_3"/>
    <property type="match status" value="1"/>
</dbReference>
<evidence type="ECO:0000259" key="2">
    <source>
        <dbReference type="PROSITE" id="PS50943"/>
    </source>
</evidence>
<feature type="domain" description="HTH cro/C1-type" evidence="2">
    <location>
        <begin position="5"/>
        <end position="59"/>
    </location>
</feature>
<dbReference type="CDD" id="cd00093">
    <property type="entry name" value="HTH_XRE"/>
    <property type="match status" value="1"/>
</dbReference>
<dbReference type="EMBL" id="JBHLTR010000031">
    <property type="protein sequence ID" value="MFC0560551.1"/>
    <property type="molecule type" value="Genomic_DNA"/>
</dbReference>
<comment type="caution">
    <text evidence="3">The sequence shown here is derived from an EMBL/GenBank/DDBJ whole genome shotgun (WGS) entry which is preliminary data.</text>
</comment>
<dbReference type="PROSITE" id="PS50943">
    <property type="entry name" value="HTH_CROC1"/>
    <property type="match status" value="1"/>
</dbReference>
<dbReference type="Gene3D" id="1.10.260.40">
    <property type="entry name" value="lambda repressor-like DNA-binding domains"/>
    <property type="match status" value="1"/>
</dbReference>
<dbReference type="SUPFAM" id="SSF47413">
    <property type="entry name" value="lambda repressor-like DNA-binding domains"/>
    <property type="match status" value="1"/>
</dbReference>
<reference evidence="3 4" key="1">
    <citation type="submission" date="2024-09" db="EMBL/GenBank/DDBJ databases">
        <authorList>
            <person name="Sun Q."/>
            <person name="Mori K."/>
        </authorList>
    </citation>
    <scope>NUCLEOTIDE SEQUENCE [LARGE SCALE GENOMIC DNA]</scope>
    <source>
        <strain evidence="3 4">NCAIM B.02301</strain>
    </source>
</reference>
<name>A0ABV6NIF8_9BACI</name>
<dbReference type="SMART" id="SM00530">
    <property type="entry name" value="HTH_XRE"/>
    <property type="match status" value="1"/>
</dbReference>
<accession>A0ABV6NIF8</accession>
<dbReference type="PANTHER" id="PTHR46558:SF14">
    <property type="entry name" value="HTH-TYPE TRANSCRIPTIONAL REGULATOR ANSR"/>
    <property type="match status" value="1"/>
</dbReference>
<protein>
    <submittedName>
        <fullName evidence="3">Helix-turn-helix domain-containing protein</fullName>
    </submittedName>
</protein>
<proteinExistence type="predicted"/>
<dbReference type="PANTHER" id="PTHR46558">
    <property type="entry name" value="TRACRIPTIONAL REGULATORY PROTEIN-RELATED-RELATED"/>
    <property type="match status" value="1"/>
</dbReference>